<reference evidence="2 3" key="1">
    <citation type="journal article" date="2013" name="Nat. Commun.">
        <title>The evolution and pathogenic mechanisms of the rice sheath blight pathogen.</title>
        <authorList>
            <person name="Zheng A."/>
            <person name="Lin R."/>
            <person name="Xu L."/>
            <person name="Qin P."/>
            <person name="Tang C."/>
            <person name="Ai P."/>
            <person name="Zhang D."/>
            <person name="Liu Y."/>
            <person name="Sun Z."/>
            <person name="Feng H."/>
            <person name="Wang Y."/>
            <person name="Chen Y."/>
            <person name="Liang X."/>
            <person name="Fu R."/>
            <person name="Li Q."/>
            <person name="Zhang J."/>
            <person name="Yu X."/>
            <person name="Xie Z."/>
            <person name="Ding L."/>
            <person name="Guan P."/>
            <person name="Tang J."/>
            <person name="Liang Y."/>
            <person name="Wang S."/>
            <person name="Deng Q."/>
            <person name="Li S."/>
            <person name="Zhu J."/>
            <person name="Wang L."/>
            <person name="Liu H."/>
            <person name="Li P."/>
        </authorList>
    </citation>
    <scope>NUCLEOTIDE SEQUENCE [LARGE SCALE GENOMIC DNA]</scope>
    <source>
        <strain evidence="3">AG-1 IA</strain>
    </source>
</reference>
<gene>
    <name evidence="2" type="ORF">AG1IA_01243</name>
</gene>
<dbReference type="Proteomes" id="UP000011668">
    <property type="component" value="Unassembled WGS sequence"/>
</dbReference>
<protein>
    <submittedName>
        <fullName evidence="2">Uncharacterized protein</fullName>
    </submittedName>
</protein>
<keyword evidence="3" id="KW-1185">Reference proteome</keyword>
<feature type="region of interest" description="Disordered" evidence="1">
    <location>
        <begin position="11"/>
        <end position="30"/>
    </location>
</feature>
<proteinExistence type="predicted"/>
<dbReference type="HOGENOM" id="CLU_1428880_0_0_1"/>
<organism evidence="2 3">
    <name type="scientific">Thanatephorus cucumeris (strain AG1-IA)</name>
    <name type="common">Rice sheath blight fungus</name>
    <name type="synonym">Rhizoctonia solani</name>
    <dbReference type="NCBI Taxonomy" id="983506"/>
    <lineage>
        <taxon>Eukaryota</taxon>
        <taxon>Fungi</taxon>
        <taxon>Dikarya</taxon>
        <taxon>Basidiomycota</taxon>
        <taxon>Agaricomycotina</taxon>
        <taxon>Agaricomycetes</taxon>
        <taxon>Cantharellales</taxon>
        <taxon>Ceratobasidiaceae</taxon>
        <taxon>Rhizoctonia</taxon>
        <taxon>Rhizoctonia solani AG-1</taxon>
    </lineage>
</organism>
<evidence type="ECO:0000313" key="3">
    <source>
        <dbReference type="Proteomes" id="UP000011668"/>
    </source>
</evidence>
<accession>L8X6P9</accession>
<name>L8X6P9_THACA</name>
<evidence type="ECO:0000313" key="2">
    <source>
        <dbReference type="EMBL" id="ELU44723.1"/>
    </source>
</evidence>
<sequence>MDTCRVTGILGRGRRGGGSPVNSLTSSWSARTSNPEKRSVCVYVCGGWEGSRGKGKGTILAMYSRVLEIRPPNPRLFPPFFDSTKLERKCYLEVKKRYRTREMRGNSWIRRLLAGNLGIPACGVAAGYLSQFEMSVCARPGLELGGWEHLTTGEMSFRCVDMMGGWGGVRLNFYATSRASYCQTRQSDWE</sequence>
<comment type="caution">
    <text evidence="2">The sequence shown here is derived from an EMBL/GenBank/DDBJ whole genome shotgun (WGS) entry which is preliminary data.</text>
</comment>
<feature type="compositionally biased region" description="Polar residues" evidence="1">
    <location>
        <begin position="20"/>
        <end position="30"/>
    </location>
</feature>
<dbReference type="EMBL" id="AFRT01000279">
    <property type="protein sequence ID" value="ELU44723.1"/>
    <property type="molecule type" value="Genomic_DNA"/>
</dbReference>
<dbReference type="AlphaFoldDB" id="L8X6P9"/>
<evidence type="ECO:0000256" key="1">
    <source>
        <dbReference type="SAM" id="MobiDB-lite"/>
    </source>
</evidence>